<dbReference type="CDD" id="cd05471">
    <property type="entry name" value="pepsin_like"/>
    <property type="match status" value="1"/>
</dbReference>
<dbReference type="SUPFAM" id="SSF50630">
    <property type="entry name" value="Acid proteases"/>
    <property type="match status" value="1"/>
</dbReference>
<comment type="similarity">
    <text evidence="1 7">Belongs to the peptidase A1 family.</text>
</comment>
<dbReference type="InParanoid" id="W4K0H4"/>
<dbReference type="AlphaFoldDB" id="W4K0H4"/>
<feature type="chain" id="PRO_5004843937" evidence="8">
    <location>
        <begin position="22"/>
        <end position="474"/>
    </location>
</feature>
<keyword evidence="11" id="KW-1185">Reference proteome</keyword>
<dbReference type="InterPro" id="IPR034164">
    <property type="entry name" value="Pepsin-like_dom"/>
</dbReference>
<dbReference type="FunFam" id="2.40.70.10:FF:000115">
    <property type="entry name" value="Lysosomal aspartic protease"/>
    <property type="match status" value="1"/>
</dbReference>
<dbReference type="PANTHER" id="PTHR47966:SF6">
    <property type="entry name" value="PEPTIDASE A1 DOMAIN-CONTAINING PROTEIN"/>
    <property type="match status" value="1"/>
</dbReference>
<dbReference type="GO" id="GO:0004190">
    <property type="term" value="F:aspartic-type endopeptidase activity"/>
    <property type="evidence" value="ECO:0007669"/>
    <property type="project" value="UniProtKB-KW"/>
</dbReference>
<proteinExistence type="inferred from homology"/>
<keyword evidence="6" id="KW-1015">Disulfide bond</keyword>
<evidence type="ECO:0000256" key="8">
    <source>
        <dbReference type="SAM" id="SignalP"/>
    </source>
</evidence>
<name>W4K0H4_HETIT</name>
<keyword evidence="2 7" id="KW-0645">Protease</keyword>
<feature type="active site" evidence="5">
    <location>
        <position position="298"/>
    </location>
</feature>
<evidence type="ECO:0000259" key="9">
    <source>
        <dbReference type="PROSITE" id="PS51767"/>
    </source>
</evidence>
<dbReference type="Pfam" id="PF00026">
    <property type="entry name" value="Asp"/>
    <property type="match status" value="1"/>
</dbReference>
<dbReference type="PRINTS" id="PR00792">
    <property type="entry name" value="PEPSIN"/>
</dbReference>
<dbReference type="HOGENOM" id="CLU_013253_1_2_1"/>
<accession>W4K0H4</accession>
<dbReference type="PROSITE" id="PS00141">
    <property type="entry name" value="ASP_PROTEASE"/>
    <property type="match status" value="1"/>
</dbReference>
<dbReference type="PANTHER" id="PTHR47966">
    <property type="entry name" value="BETA-SITE APP-CLEAVING ENZYME, ISOFORM A-RELATED"/>
    <property type="match status" value="1"/>
</dbReference>
<evidence type="ECO:0000256" key="5">
    <source>
        <dbReference type="PIRSR" id="PIRSR601461-1"/>
    </source>
</evidence>
<evidence type="ECO:0000256" key="6">
    <source>
        <dbReference type="PIRSR" id="PIRSR601461-2"/>
    </source>
</evidence>
<organism evidence="10 11">
    <name type="scientific">Heterobasidion irregulare (strain TC 32-1)</name>
    <dbReference type="NCBI Taxonomy" id="747525"/>
    <lineage>
        <taxon>Eukaryota</taxon>
        <taxon>Fungi</taxon>
        <taxon>Dikarya</taxon>
        <taxon>Basidiomycota</taxon>
        <taxon>Agaricomycotina</taxon>
        <taxon>Agaricomycetes</taxon>
        <taxon>Russulales</taxon>
        <taxon>Bondarzewiaceae</taxon>
        <taxon>Heterobasidion</taxon>
        <taxon>Heterobasidion annosum species complex</taxon>
    </lineage>
</organism>
<evidence type="ECO:0000256" key="3">
    <source>
        <dbReference type="ARBA" id="ARBA00022750"/>
    </source>
</evidence>
<dbReference type="OrthoDB" id="771136at2759"/>
<dbReference type="InterPro" id="IPR021109">
    <property type="entry name" value="Peptidase_aspartic_dom_sf"/>
</dbReference>
<evidence type="ECO:0000313" key="10">
    <source>
        <dbReference type="EMBL" id="ETW79308.1"/>
    </source>
</evidence>
<dbReference type="InterPro" id="IPR001969">
    <property type="entry name" value="Aspartic_peptidase_AS"/>
</dbReference>
<evidence type="ECO:0000313" key="11">
    <source>
        <dbReference type="Proteomes" id="UP000030671"/>
    </source>
</evidence>
<dbReference type="GO" id="GO:0006508">
    <property type="term" value="P:proteolysis"/>
    <property type="evidence" value="ECO:0007669"/>
    <property type="project" value="UniProtKB-KW"/>
</dbReference>
<feature type="signal peptide" evidence="8">
    <location>
        <begin position="1"/>
        <end position="21"/>
    </location>
</feature>
<feature type="domain" description="Peptidase A1" evidence="9">
    <location>
        <begin position="87"/>
        <end position="408"/>
    </location>
</feature>
<evidence type="ECO:0000256" key="4">
    <source>
        <dbReference type="ARBA" id="ARBA00022801"/>
    </source>
</evidence>
<dbReference type="FunCoup" id="W4K0H4">
    <property type="interactions" value="40"/>
</dbReference>
<dbReference type="Gene3D" id="2.40.70.10">
    <property type="entry name" value="Acid Proteases"/>
    <property type="match status" value="2"/>
</dbReference>
<keyword evidence="3 7" id="KW-0064">Aspartyl protease</keyword>
<dbReference type="InterPro" id="IPR001461">
    <property type="entry name" value="Aspartic_peptidase_A1"/>
</dbReference>
<reference evidence="10 11" key="1">
    <citation type="journal article" date="2012" name="New Phytol.">
        <title>Insight into trade-off between wood decay and parasitism from the genome of a fungal forest pathogen.</title>
        <authorList>
            <person name="Olson A."/>
            <person name="Aerts A."/>
            <person name="Asiegbu F."/>
            <person name="Belbahri L."/>
            <person name="Bouzid O."/>
            <person name="Broberg A."/>
            <person name="Canback B."/>
            <person name="Coutinho P.M."/>
            <person name="Cullen D."/>
            <person name="Dalman K."/>
            <person name="Deflorio G."/>
            <person name="van Diepen L.T."/>
            <person name="Dunand C."/>
            <person name="Duplessis S."/>
            <person name="Durling M."/>
            <person name="Gonthier P."/>
            <person name="Grimwood J."/>
            <person name="Fossdal C.G."/>
            <person name="Hansson D."/>
            <person name="Henrissat B."/>
            <person name="Hietala A."/>
            <person name="Himmelstrand K."/>
            <person name="Hoffmeister D."/>
            <person name="Hogberg N."/>
            <person name="James T.Y."/>
            <person name="Karlsson M."/>
            <person name="Kohler A."/>
            <person name="Kues U."/>
            <person name="Lee Y.H."/>
            <person name="Lin Y.C."/>
            <person name="Lind M."/>
            <person name="Lindquist E."/>
            <person name="Lombard V."/>
            <person name="Lucas S."/>
            <person name="Lunden K."/>
            <person name="Morin E."/>
            <person name="Murat C."/>
            <person name="Park J."/>
            <person name="Raffaello T."/>
            <person name="Rouze P."/>
            <person name="Salamov A."/>
            <person name="Schmutz J."/>
            <person name="Solheim H."/>
            <person name="Stahlberg J."/>
            <person name="Velez H."/>
            <person name="de Vries R.P."/>
            <person name="Wiebenga A."/>
            <person name="Woodward S."/>
            <person name="Yakovlev I."/>
            <person name="Garbelotto M."/>
            <person name="Martin F."/>
            <person name="Grigoriev I.V."/>
            <person name="Stenlid J."/>
        </authorList>
    </citation>
    <scope>NUCLEOTIDE SEQUENCE [LARGE SCALE GENOMIC DNA]</scope>
    <source>
        <strain evidence="10 11">TC 32-1</strain>
    </source>
</reference>
<keyword evidence="8" id="KW-0732">Signal</keyword>
<evidence type="ECO:0000256" key="2">
    <source>
        <dbReference type="ARBA" id="ARBA00022670"/>
    </source>
</evidence>
<dbReference type="Proteomes" id="UP000030671">
    <property type="component" value="Unassembled WGS sequence"/>
</dbReference>
<feature type="disulfide bond" evidence="6">
    <location>
        <begin position="118"/>
        <end position="122"/>
    </location>
</feature>
<gene>
    <name evidence="10" type="ORF">HETIRDRAFT_64605</name>
</gene>
<dbReference type="EMBL" id="KI925461">
    <property type="protein sequence ID" value="ETW79308.1"/>
    <property type="molecule type" value="Genomic_DNA"/>
</dbReference>
<dbReference type="KEGG" id="hir:HETIRDRAFT_64605"/>
<feature type="active site" evidence="5">
    <location>
        <position position="105"/>
    </location>
</feature>
<dbReference type="RefSeq" id="XP_009548823.1">
    <property type="nucleotide sequence ID" value="XM_009550528.1"/>
</dbReference>
<dbReference type="eggNOG" id="KOG1339">
    <property type="taxonomic scope" value="Eukaryota"/>
</dbReference>
<evidence type="ECO:0000256" key="1">
    <source>
        <dbReference type="ARBA" id="ARBA00007447"/>
    </source>
</evidence>
<evidence type="ECO:0000256" key="7">
    <source>
        <dbReference type="RuleBase" id="RU000454"/>
    </source>
</evidence>
<protein>
    <submittedName>
        <fullName evidence="10">Aspartic peptidase</fullName>
    </submittedName>
</protein>
<dbReference type="PROSITE" id="PS51767">
    <property type="entry name" value="PEPTIDASE_A1"/>
    <property type="match status" value="1"/>
</dbReference>
<dbReference type="GeneID" id="20678686"/>
<dbReference type="InterPro" id="IPR033121">
    <property type="entry name" value="PEPTIDASE_A1"/>
</dbReference>
<keyword evidence="4 7" id="KW-0378">Hydrolase</keyword>
<sequence>MRFDSLPLALTLLIGAHDALALAAPRAPRALHVPLVRRAAAERTAEEWGLWAKEQKNVLEGKYSGDAARKRAEGMNLIVNQNADSSYYGSLALGTPATAYNVILDTGSSDLWLADSACTTGCDQITTFNPDSSSSFKNLSTAFSITYGSGQAAGVLGTDVVQMAGFEVNEQVFGVCSVVSSGLLNEPVSGLLGLAWQSIASSGATPFWENLYQKNAWDQPVMAFQLTRYQNDSRAAALEPGGTFTMGNVNSSLYTGDIDYQDIPTSTPTYWTLPLKTLTVNGNSITLASGSSSYAAIDTGTTLIGGPTDQVAAIFAQIPNSAAGTGNYQGYYLYPCDTTVSVTLSFGGKDWSISPADFQLAQVSSSQCLGAFFEFSSSSTAPSWIVGDTFLKNVYSVFRASPASIGFAALSETAVAMNGATGTVPSPTIGSVSASVTGSGRSASAAQSIVMERGARTAVLLSALMTAAVGVLVL</sequence>